<dbReference type="PANTHER" id="PTHR36437">
    <property type="entry name" value="GLYOXALASE/BLEOMYCIN RESISTANCE PROTEIN/DIOXYGENASE"/>
    <property type="match status" value="1"/>
</dbReference>
<sequence length="142" mass="15446">MSGNALFLVSLVVDDYDRAKAFYCDGLGFDCVQDEVQPEDKRWLVVRPTGADGASLLLAEASNDAQRAAIGNQTGGRVGFFLKTDDFARDHARFVKAGVVFKEAPRREVYGTVAVFQDLYGNLWDLIEPAPAEPSLSAEVSA</sequence>
<dbReference type="InterPro" id="IPR029068">
    <property type="entry name" value="Glyas_Bleomycin-R_OHBP_Dase"/>
</dbReference>
<evidence type="ECO:0000313" key="2">
    <source>
        <dbReference type="EMBL" id="HEB45594.1"/>
    </source>
</evidence>
<gene>
    <name evidence="2" type="ORF">ENP70_18305</name>
</gene>
<dbReference type="InterPro" id="IPR004360">
    <property type="entry name" value="Glyas_Fos-R_dOase_dom"/>
</dbReference>
<dbReference type="Gene3D" id="3.10.180.10">
    <property type="entry name" value="2,3-Dihydroxybiphenyl 1,2-Dioxygenase, domain 1"/>
    <property type="match status" value="1"/>
</dbReference>
<dbReference type="Pfam" id="PF00903">
    <property type="entry name" value="Glyoxalase"/>
    <property type="match status" value="1"/>
</dbReference>
<dbReference type="InterPro" id="IPR037523">
    <property type="entry name" value="VOC_core"/>
</dbReference>
<dbReference type="EMBL" id="DSKI01000939">
    <property type="protein sequence ID" value="HEB45594.1"/>
    <property type="molecule type" value="Genomic_DNA"/>
</dbReference>
<evidence type="ECO:0000259" key="1">
    <source>
        <dbReference type="PROSITE" id="PS51819"/>
    </source>
</evidence>
<name>A0A7C1P208_9HYPH</name>
<feature type="domain" description="VOC" evidence="1">
    <location>
        <begin position="4"/>
        <end position="129"/>
    </location>
</feature>
<organism evidence="2">
    <name type="scientific">Agrobacterium albertimagni</name>
    <dbReference type="NCBI Taxonomy" id="147266"/>
    <lineage>
        <taxon>Bacteria</taxon>
        <taxon>Pseudomonadati</taxon>
        <taxon>Pseudomonadota</taxon>
        <taxon>Alphaproteobacteria</taxon>
        <taxon>Hyphomicrobiales</taxon>
        <taxon>Rhizobiaceae</taxon>
        <taxon>Rhizobium/Agrobacterium group</taxon>
        <taxon>Agrobacterium</taxon>
    </lineage>
</organism>
<dbReference type="SUPFAM" id="SSF54593">
    <property type="entry name" value="Glyoxalase/Bleomycin resistance protein/Dihydroxybiphenyl dioxygenase"/>
    <property type="match status" value="1"/>
</dbReference>
<comment type="caution">
    <text evidence="2">The sequence shown here is derived from an EMBL/GenBank/DDBJ whole genome shotgun (WGS) entry which is preliminary data.</text>
</comment>
<dbReference type="AlphaFoldDB" id="A0A7C1P208"/>
<dbReference type="PROSITE" id="PS51819">
    <property type="entry name" value="VOC"/>
    <property type="match status" value="1"/>
</dbReference>
<proteinExistence type="predicted"/>
<dbReference type="CDD" id="cd07263">
    <property type="entry name" value="VOC_like"/>
    <property type="match status" value="1"/>
</dbReference>
<dbReference type="PANTHER" id="PTHR36437:SF2">
    <property type="entry name" value="GLYOXALASE_BLEOMYCIN RESISTANCE PROTEIN_DIOXYGENASE"/>
    <property type="match status" value="1"/>
</dbReference>
<protein>
    <submittedName>
        <fullName evidence="2">VOC family protein</fullName>
    </submittedName>
</protein>
<accession>A0A7C1P208</accession>
<reference evidence="2" key="1">
    <citation type="journal article" date="2020" name="mSystems">
        <title>Genome- and Community-Level Interaction Insights into Carbon Utilization and Element Cycling Functions of Hydrothermarchaeota in Hydrothermal Sediment.</title>
        <authorList>
            <person name="Zhou Z."/>
            <person name="Liu Y."/>
            <person name="Xu W."/>
            <person name="Pan J."/>
            <person name="Luo Z.H."/>
            <person name="Li M."/>
        </authorList>
    </citation>
    <scope>NUCLEOTIDE SEQUENCE [LARGE SCALE GENOMIC DNA]</scope>
    <source>
        <strain evidence="2">SpSt-243</strain>
    </source>
</reference>